<accession>A0AC61RU64</accession>
<dbReference type="EMBL" id="SRYA01000032">
    <property type="protein sequence ID" value="TGY95220.1"/>
    <property type="molecule type" value="Genomic_DNA"/>
</dbReference>
<organism evidence="1 2">
    <name type="scientific">Petralouisia muris</name>
    <dbReference type="NCBI Taxonomy" id="3032872"/>
    <lineage>
        <taxon>Bacteria</taxon>
        <taxon>Bacillati</taxon>
        <taxon>Bacillota</taxon>
        <taxon>Clostridia</taxon>
        <taxon>Lachnospirales</taxon>
        <taxon>Lachnospiraceae</taxon>
        <taxon>Petralouisia</taxon>
    </lineage>
</organism>
<keyword evidence="2" id="KW-1185">Reference proteome</keyword>
<evidence type="ECO:0000313" key="2">
    <source>
        <dbReference type="Proteomes" id="UP000304953"/>
    </source>
</evidence>
<evidence type="ECO:0000313" key="1">
    <source>
        <dbReference type="EMBL" id="TGY95220.1"/>
    </source>
</evidence>
<comment type="caution">
    <text evidence="1">The sequence shown here is derived from an EMBL/GenBank/DDBJ whole genome shotgun (WGS) entry which is preliminary data.</text>
</comment>
<proteinExistence type="predicted"/>
<sequence length="306" mass="34536">MDLDRVAEFVAIAQHQSIKKAAEALQIVPATLNTRFRAFESSLGIRLFLKEQNKLTLTAEGSCFYADALKILKEYRQLQQELSNLKKSSASQGLCIAITGNGLPFHLGPFLDILNAKNPQIQIRLLDDACYSIADGLLSNQIDLYFASAMNQFTLEGITKYTFAPSQQYVMLPARHKFSTRESISLKELDGECFILYPETRETCIRDFQLANLQAANIHYTVYDSQSSVIFNQLFVPVGKGLFLSPVPLIDALPNTACILLTDIPYPASSSLFYCRDCSKPHVMQFVEEFKQFIREAQRHENRKAL</sequence>
<name>A0AC61RU64_9FIRM</name>
<protein>
    <submittedName>
        <fullName evidence="1">LysR family transcriptional regulator</fullName>
    </submittedName>
</protein>
<gene>
    <name evidence="1" type="ORF">E5329_15685</name>
</gene>
<reference evidence="1" key="1">
    <citation type="submission" date="2019-04" db="EMBL/GenBank/DDBJ databases">
        <title>Microbes associate with the intestines of laboratory mice.</title>
        <authorList>
            <person name="Navarre W."/>
            <person name="Wong E."/>
            <person name="Huang K."/>
            <person name="Tropini C."/>
            <person name="Ng K."/>
            <person name="Yu B."/>
        </authorList>
    </citation>
    <scope>NUCLEOTIDE SEQUENCE</scope>
    <source>
        <strain evidence="1">NM01_1-7b</strain>
    </source>
</reference>
<dbReference type="Proteomes" id="UP000304953">
    <property type="component" value="Unassembled WGS sequence"/>
</dbReference>